<dbReference type="Pfam" id="PF00805">
    <property type="entry name" value="Pentapeptide"/>
    <property type="match status" value="1"/>
</dbReference>
<dbReference type="InterPro" id="IPR001646">
    <property type="entry name" value="5peptide_repeat"/>
</dbReference>
<feature type="compositionally biased region" description="Basic and acidic residues" evidence="1">
    <location>
        <begin position="175"/>
        <end position="197"/>
    </location>
</feature>
<feature type="compositionally biased region" description="Basic and acidic residues" evidence="1">
    <location>
        <begin position="247"/>
        <end position="263"/>
    </location>
</feature>
<feature type="compositionally biased region" description="Basic and acidic residues" evidence="1">
    <location>
        <begin position="286"/>
        <end position="300"/>
    </location>
</feature>
<feature type="compositionally biased region" description="Basic and acidic residues" evidence="1">
    <location>
        <begin position="81"/>
        <end position="92"/>
    </location>
</feature>
<dbReference type="InterPro" id="IPR031441">
    <property type="entry name" value="Brme1"/>
</dbReference>
<evidence type="ECO:0000313" key="3">
    <source>
        <dbReference type="Proteomes" id="UP000646548"/>
    </source>
</evidence>
<organism evidence="2 3">
    <name type="scientific">Oryzias melastigma</name>
    <name type="common">Marine medaka</name>
    <dbReference type="NCBI Taxonomy" id="30732"/>
    <lineage>
        <taxon>Eukaryota</taxon>
        <taxon>Metazoa</taxon>
        <taxon>Chordata</taxon>
        <taxon>Craniata</taxon>
        <taxon>Vertebrata</taxon>
        <taxon>Euteleostomi</taxon>
        <taxon>Actinopterygii</taxon>
        <taxon>Neopterygii</taxon>
        <taxon>Teleostei</taxon>
        <taxon>Neoteleostei</taxon>
        <taxon>Acanthomorphata</taxon>
        <taxon>Ovalentaria</taxon>
        <taxon>Atherinomorphae</taxon>
        <taxon>Beloniformes</taxon>
        <taxon>Adrianichthyidae</taxon>
        <taxon>Oryziinae</taxon>
        <taxon>Oryzias</taxon>
    </lineage>
</organism>
<feature type="region of interest" description="Disordered" evidence="1">
    <location>
        <begin position="232"/>
        <end position="374"/>
    </location>
</feature>
<dbReference type="EMBL" id="WKFB01000015">
    <property type="protein sequence ID" value="KAF6739133.1"/>
    <property type="molecule type" value="Genomic_DNA"/>
</dbReference>
<dbReference type="Pfam" id="PF15710">
    <property type="entry name" value="Brme1"/>
    <property type="match status" value="1"/>
</dbReference>
<proteinExistence type="predicted"/>
<name>A0A834FRL5_ORYME</name>
<dbReference type="Gene3D" id="2.160.20.80">
    <property type="entry name" value="E3 ubiquitin-protein ligase SopA"/>
    <property type="match status" value="1"/>
</dbReference>
<comment type="caution">
    <text evidence="2">The sequence shown here is derived from an EMBL/GenBank/DDBJ whole genome shotgun (WGS) entry which is preliminary data.</text>
</comment>
<reference evidence="2" key="1">
    <citation type="journal article" name="BMC Genomics">
        <title>Long-read sequencing and de novo genome assembly of marine medaka (Oryzias melastigma).</title>
        <authorList>
            <person name="Liang P."/>
            <person name="Saqib H.S.A."/>
            <person name="Ni X."/>
            <person name="Shen Y."/>
        </authorList>
    </citation>
    <scope>NUCLEOTIDE SEQUENCE</scope>
    <source>
        <strain evidence="2">Bigg-433</strain>
    </source>
</reference>
<dbReference type="AlphaFoldDB" id="A0A834FRL5"/>
<feature type="region of interest" description="Disordered" evidence="1">
    <location>
        <begin position="1"/>
        <end position="44"/>
    </location>
</feature>
<protein>
    <submittedName>
        <fullName evidence="2">Uncharacterized protein</fullName>
    </submittedName>
</protein>
<evidence type="ECO:0000256" key="1">
    <source>
        <dbReference type="SAM" id="MobiDB-lite"/>
    </source>
</evidence>
<feature type="region of interest" description="Disordered" evidence="1">
    <location>
        <begin position="78"/>
        <end position="198"/>
    </location>
</feature>
<evidence type="ECO:0000313" key="2">
    <source>
        <dbReference type="EMBL" id="KAF6739133.1"/>
    </source>
</evidence>
<sequence length="437" mass="47683">MAKGKTKISSRSEDSAPPPARSLRSRKREAESNDVGQTANVQAPLHLKGVEEVTTAAKPLQECAVIVHQLCQSVEQSCLTRPDEATKEKPTDESEVSFLSTAAPKSSSSCNENQAESWADPQNRCSPIRSRISEVSEASSTSVEKEVEGQQEQQESAPAFPAKKRRRMGSCGLTEGERSRILGNSEKKPSRVKDSEMKLQQAELQAADAAELQQAELKQAELQQAELKKAELQQAELQQQEELQQAELKKAELQHADENRRAPTEPPISSLYRADPDSESAPQSTQREHSEGPEENIRLDGEEDAPPQTVNAEEGTSSTEAPTTGHRCGSVEPPTEIPADSEETCNGGSTDAPAAALGSGRDSHSTHGCSDDVSDSQLNTIVFTEELMEDQYCLEDASELLCGIISELSSINRRVMAAHRELEKLRRSRKASRYSAH</sequence>
<feature type="compositionally biased region" description="Low complexity" evidence="1">
    <location>
        <begin position="133"/>
        <end position="142"/>
    </location>
</feature>
<dbReference type="Proteomes" id="UP000646548">
    <property type="component" value="Unassembled WGS sequence"/>
</dbReference>
<dbReference type="GO" id="GO:1990918">
    <property type="term" value="P:double-strand break repair involved in meiotic recombination"/>
    <property type="evidence" value="ECO:0007669"/>
    <property type="project" value="InterPro"/>
</dbReference>
<gene>
    <name evidence="2" type="ORF">FQA47_001482</name>
</gene>
<feature type="compositionally biased region" description="Low complexity" evidence="1">
    <location>
        <begin position="232"/>
        <end position="246"/>
    </location>
</feature>
<feature type="compositionally biased region" description="Polar residues" evidence="1">
    <location>
        <begin position="97"/>
        <end position="116"/>
    </location>
</feature>
<feature type="compositionally biased region" description="Polar residues" evidence="1">
    <location>
        <begin position="308"/>
        <end position="322"/>
    </location>
</feature>
<accession>A0A834FRL5</accession>